<proteinExistence type="predicted"/>
<dbReference type="Proteomes" id="UP000222894">
    <property type="component" value="Genome"/>
</dbReference>
<protein>
    <submittedName>
        <fullName evidence="2">Prohead core protein</fullName>
    </submittedName>
</protein>
<dbReference type="EMBL" id="KY290948">
    <property type="protein sequence ID" value="APU00629.1"/>
    <property type="molecule type" value="Genomic_DNA"/>
</dbReference>
<evidence type="ECO:0000256" key="1">
    <source>
        <dbReference type="SAM" id="MobiDB-lite"/>
    </source>
</evidence>
<feature type="region of interest" description="Disordered" evidence="1">
    <location>
        <begin position="41"/>
        <end position="69"/>
    </location>
</feature>
<dbReference type="InterPro" id="IPR035114">
    <property type="entry name" value="GP67"/>
</dbReference>
<sequence length="69" mass="7844">MEKLMEAIKSGDLVEAKREFAARMEIVKESTLKQEKIAIARSIVTEGEEPKGKDGEDEDEDEDEDEEDE</sequence>
<accession>A0A219Y9G6</accession>
<name>A0A219Y9G6_9CAUD</name>
<evidence type="ECO:0000313" key="2">
    <source>
        <dbReference type="EMBL" id="APU00629.1"/>
    </source>
</evidence>
<dbReference type="Pfam" id="PF17634">
    <property type="entry name" value="GP67"/>
    <property type="match status" value="1"/>
</dbReference>
<organism evidence="2 3">
    <name type="scientific">Aeromonas phage 44RR2.8t.2</name>
    <dbReference type="NCBI Taxonomy" id="1932900"/>
    <lineage>
        <taxon>Viruses</taxon>
        <taxon>Duplodnaviria</taxon>
        <taxon>Heunggongvirae</taxon>
        <taxon>Uroviricota</taxon>
        <taxon>Caudoviricetes</taxon>
        <taxon>Pantevenvirales</taxon>
        <taxon>Straboviridae</taxon>
        <taxon>Biquartavirus</taxon>
        <taxon>Biquartavirus 44RR2</taxon>
    </lineage>
</organism>
<evidence type="ECO:0000313" key="3">
    <source>
        <dbReference type="Proteomes" id="UP000222894"/>
    </source>
</evidence>
<feature type="compositionally biased region" description="Acidic residues" evidence="1">
    <location>
        <begin position="55"/>
        <end position="69"/>
    </location>
</feature>
<reference evidence="2 3" key="1">
    <citation type="journal article" date="2017" name="Sci. Rep.">
        <title>Characterization and diversity of phages infecting Aeromonas salmonicida subsp. salmonicida.</title>
        <authorList>
            <person name="Vincent A.T."/>
            <person name="Paquet V.E."/>
            <person name="Bernatchez A."/>
            <person name="Tremblay D.M."/>
            <person name="Moineau S."/>
            <person name="Charette S.J."/>
        </authorList>
    </citation>
    <scope>NUCLEOTIDE SEQUENCE [LARGE SCALE GENOMIC DNA]</scope>
</reference>